<proteinExistence type="predicted"/>
<dbReference type="PATRIC" id="fig|795797.18.peg.710"/>
<protein>
    <recommendedName>
        <fullName evidence="4">Pectate lyase superfamily protein domain-containing protein</fullName>
    </recommendedName>
</protein>
<dbReference type="GeneID" id="9418506"/>
<feature type="region of interest" description="Disordered" evidence="1">
    <location>
        <begin position="117"/>
        <end position="148"/>
    </location>
</feature>
<gene>
    <name evidence="2" type="ordered locus">HacjB3_03540</name>
</gene>
<feature type="compositionally biased region" description="Low complexity" evidence="1">
    <location>
        <begin position="124"/>
        <end position="134"/>
    </location>
</feature>
<dbReference type="AlphaFoldDB" id="D8J7Y6"/>
<dbReference type="InterPro" id="IPR011050">
    <property type="entry name" value="Pectin_lyase_fold/virulence"/>
</dbReference>
<dbReference type="RefSeq" id="WP_013199376.1">
    <property type="nucleotide sequence ID" value="NC_014297.1"/>
</dbReference>
<dbReference type="KEGG" id="hje:HacjB3_03540"/>
<feature type="compositionally biased region" description="Acidic residues" evidence="1">
    <location>
        <begin position="135"/>
        <end position="148"/>
    </location>
</feature>
<evidence type="ECO:0008006" key="4">
    <source>
        <dbReference type="Google" id="ProtNLM"/>
    </source>
</evidence>
<dbReference type="InterPro" id="IPR012334">
    <property type="entry name" value="Pectin_lyas_fold"/>
</dbReference>
<dbReference type="InterPro" id="IPR006311">
    <property type="entry name" value="TAT_signal"/>
</dbReference>
<name>D8J7Y6_HALJB</name>
<accession>D8J7Y6</accession>
<organism evidence="2 3">
    <name type="scientific">Halalkalicoccus jeotgali (strain DSM 18796 / CECT 7217 / JCM 14584 / KCTC 4019 / B3)</name>
    <dbReference type="NCBI Taxonomy" id="795797"/>
    <lineage>
        <taxon>Archaea</taxon>
        <taxon>Methanobacteriati</taxon>
        <taxon>Methanobacteriota</taxon>
        <taxon>Stenosarchaea group</taxon>
        <taxon>Halobacteria</taxon>
        <taxon>Halobacteriales</taxon>
        <taxon>Halococcaceae</taxon>
        <taxon>Halalkalicoccus</taxon>
    </lineage>
</organism>
<evidence type="ECO:0000313" key="3">
    <source>
        <dbReference type="Proteomes" id="UP000000390"/>
    </source>
</evidence>
<dbReference type="PROSITE" id="PS51318">
    <property type="entry name" value="TAT"/>
    <property type="match status" value="1"/>
</dbReference>
<sequence length="474" mass="49079">MTDVDPNGENERITNTSRRSYLGVLAGAASVPVFGSVAAADDGTVLTVTGRGSTAHYEFSVTGDVEKSTAQGATIKSFDEIDGAHVSGRTTREADSFAFTGEITGFEADAPVDVTIDGQPAQLSDGADTASAQADSDDDGDSEVDESEYSEVVDIVEAGADNDGDSSIMSTLERVADDGTLVKFPAGEYLVDGTVRIAGYEQFGMVGDDATIRVAPTDDYTFKLGTYRSPIDDLHVEGFTADISGDNTGGRVFELQAGDDLYAGDLTVSGKHDTPSKGPMLVGMQSSDGEGLVENVDLSDGGEDVSGGRGGTGLLVSNYHEGTVTLRDIQIGPFPDNGIYCSQGDSSADGTVHVEGGRVENANVAGVRLGGDGSSIEGTEFVYDEDIDGFGGQRPIRLDGGSGLEVSEVSIEMSIDQTEAIRVMPGVDSASIHDVDMDLSGTVRDGVSVTGGAGSVETDDLSVSGNGRYDVFEY</sequence>
<dbReference type="EMBL" id="CP002062">
    <property type="protein sequence ID" value="ADJ14099.1"/>
    <property type="molecule type" value="Genomic_DNA"/>
</dbReference>
<evidence type="ECO:0000313" key="2">
    <source>
        <dbReference type="EMBL" id="ADJ14099.1"/>
    </source>
</evidence>
<evidence type="ECO:0000256" key="1">
    <source>
        <dbReference type="SAM" id="MobiDB-lite"/>
    </source>
</evidence>
<dbReference type="eggNOG" id="arCOG10133">
    <property type="taxonomic scope" value="Archaea"/>
</dbReference>
<dbReference type="Proteomes" id="UP000000390">
    <property type="component" value="Chromosome"/>
</dbReference>
<dbReference type="SUPFAM" id="SSF51126">
    <property type="entry name" value="Pectin lyase-like"/>
    <property type="match status" value="1"/>
</dbReference>
<dbReference type="HOGENOM" id="CLU_045638_0_0_2"/>
<dbReference type="Gene3D" id="2.160.20.10">
    <property type="entry name" value="Single-stranded right-handed beta-helix, Pectin lyase-like"/>
    <property type="match status" value="1"/>
</dbReference>
<reference evidence="2 3" key="1">
    <citation type="journal article" date="2010" name="J. Bacteriol.">
        <title>Complete genome sequence of Halalkalicoccus jeotgali B3(T), an extremely halophilic archaeon.</title>
        <authorList>
            <person name="Roh S.W."/>
            <person name="Nam Y.D."/>
            <person name="Nam S.H."/>
            <person name="Choi S.H."/>
            <person name="Park H.S."/>
            <person name="Bae J.W."/>
        </authorList>
    </citation>
    <scope>NUCLEOTIDE SEQUENCE [LARGE SCALE GENOMIC DNA]</scope>
    <source>
        <strain evidence="3">DSM 18796 / CECT 7217 / JCM 14584 / KCTC 4019 / B3</strain>
    </source>
</reference>